<accession>A0ABD6D4C2</accession>
<dbReference type="CDD" id="cd00156">
    <property type="entry name" value="REC"/>
    <property type="match status" value="1"/>
</dbReference>
<evidence type="ECO:0000256" key="2">
    <source>
        <dbReference type="PROSITE-ProRule" id="PRU00169"/>
    </source>
</evidence>
<dbReference type="Pfam" id="PF00072">
    <property type="entry name" value="Response_reg"/>
    <property type="match status" value="1"/>
</dbReference>
<reference evidence="4 5" key="1">
    <citation type="journal article" date="2019" name="Int. J. Syst. Evol. Microbiol.">
        <title>The Global Catalogue of Microorganisms (GCM) 10K type strain sequencing project: providing services to taxonomists for standard genome sequencing and annotation.</title>
        <authorList>
            <consortium name="The Broad Institute Genomics Platform"/>
            <consortium name="The Broad Institute Genome Sequencing Center for Infectious Disease"/>
            <person name="Wu L."/>
            <person name="Ma J."/>
        </authorList>
    </citation>
    <scope>NUCLEOTIDE SEQUENCE [LARGE SCALE GENOMIC DNA]</scope>
    <source>
        <strain evidence="4 5">CGMCC 1.10593</strain>
    </source>
</reference>
<dbReference type="PANTHER" id="PTHR44591:SF3">
    <property type="entry name" value="RESPONSE REGULATORY DOMAIN-CONTAINING PROTEIN"/>
    <property type="match status" value="1"/>
</dbReference>
<dbReference type="RefSeq" id="WP_256394825.1">
    <property type="nucleotide sequence ID" value="NZ_JANHDJ010000001.1"/>
</dbReference>
<dbReference type="InterPro" id="IPR050595">
    <property type="entry name" value="Bact_response_regulator"/>
</dbReference>
<dbReference type="PANTHER" id="PTHR44591">
    <property type="entry name" value="STRESS RESPONSE REGULATOR PROTEIN 1"/>
    <property type="match status" value="1"/>
</dbReference>
<dbReference type="Proteomes" id="UP001597052">
    <property type="component" value="Unassembled WGS sequence"/>
</dbReference>
<keyword evidence="1" id="KW-0597">Phosphoprotein</keyword>
<evidence type="ECO:0000313" key="4">
    <source>
        <dbReference type="EMBL" id="MFD1641139.1"/>
    </source>
</evidence>
<name>A0ABD6D4C2_9EURY</name>
<dbReference type="AlphaFoldDB" id="A0ABD6D4C2"/>
<feature type="domain" description="Response regulatory" evidence="3">
    <location>
        <begin position="5"/>
        <end position="122"/>
    </location>
</feature>
<sequence length="137" mass="14925">MNTPHILLVEDSNFMATKVVETLESAHEFVITTVSTAIEARNALKNGSYDCVISNYELPDESGVELAESLREESAVPSVPLIILTGRSLEPLAKEAIEAGVTEFVYKGDQATGDMDVLANRIRIVLQAHQPPSTVER</sequence>
<dbReference type="SUPFAM" id="SSF52172">
    <property type="entry name" value="CheY-like"/>
    <property type="match status" value="1"/>
</dbReference>
<protein>
    <submittedName>
        <fullName evidence="4">Response regulator</fullName>
    </submittedName>
</protein>
<organism evidence="4 5">
    <name type="scientific">Halohasta litorea</name>
    <dbReference type="NCBI Taxonomy" id="869891"/>
    <lineage>
        <taxon>Archaea</taxon>
        <taxon>Methanobacteriati</taxon>
        <taxon>Methanobacteriota</taxon>
        <taxon>Stenosarchaea group</taxon>
        <taxon>Halobacteria</taxon>
        <taxon>Halobacteriales</taxon>
        <taxon>Haloferacaceae</taxon>
        <taxon>Halohasta</taxon>
    </lineage>
</organism>
<dbReference type="SMART" id="SM00448">
    <property type="entry name" value="REC"/>
    <property type="match status" value="1"/>
</dbReference>
<comment type="caution">
    <text evidence="2">Lacks conserved residue(s) required for the propagation of feature annotation.</text>
</comment>
<dbReference type="PROSITE" id="PS50110">
    <property type="entry name" value="RESPONSE_REGULATORY"/>
    <property type="match status" value="1"/>
</dbReference>
<evidence type="ECO:0000259" key="3">
    <source>
        <dbReference type="PROSITE" id="PS50110"/>
    </source>
</evidence>
<dbReference type="InterPro" id="IPR011006">
    <property type="entry name" value="CheY-like_superfamily"/>
</dbReference>
<gene>
    <name evidence="4" type="ORF">ACFSBW_04515</name>
</gene>
<dbReference type="Gene3D" id="3.40.50.2300">
    <property type="match status" value="1"/>
</dbReference>
<dbReference type="EMBL" id="JBHUDM010000001">
    <property type="protein sequence ID" value="MFD1641139.1"/>
    <property type="molecule type" value="Genomic_DNA"/>
</dbReference>
<evidence type="ECO:0000256" key="1">
    <source>
        <dbReference type="ARBA" id="ARBA00022553"/>
    </source>
</evidence>
<keyword evidence="5" id="KW-1185">Reference proteome</keyword>
<dbReference type="InterPro" id="IPR001789">
    <property type="entry name" value="Sig_transdc_resp-reg_receiver"/>
</dbReference>
<comment type="caution">
    <text evidence="4">The sequence shown here is derived from an EMBL/GenBank/DDBJ whole genome shotgun (WGS) entry which is preliminary data.</text>
</comment>
<evidence type="ECO:0000313" key="5">
    <source>
        <dbReference type="Proteomes" id="UP001597052"/>
    </source>
</evidence>
<proteinExistence type="predicted"/>